<evidence type="ECO:0000313" key="1">
    <source>
        <dbReference type="EMBL" id="ORE02542.1"/>
    </source>
</evidence>
<dbReference type="EMBL" id="KV922044">
    <property type="protein sequence ID" value="ORE02542.1"/>
    <property type="molecule type" value="Genomic_DNA"/>
</dbReference>
<dbReference type="Proteomes" id="UP000242414">
    <property type="component" value="Unassembled WGS sequence"/>
</dbReference>
<dbReference type="AlphaFoldDB" id="A0A1X0QRZ3"/>
<protein>
    <submittedName>
        <fullName evidence="1">Uncharacterized protein</fullName>
    </submittedName>
</protein>
<name>A0A1X0QRZ3_RHIZD</name>
<feature type="non-terminal residue" evidence="1">
    <location>
        <position position="1"/>
    </location>
</feature>
<sequence length="58" mass="6667">LSEQRMNVRSLVTSFASQHGLPVGDIQTLDNWITLITFHNCYRRENLSTVDFTNIILS</sequence>
<reference evidence="1" key="1">
    <citation type="journal article" date="2016" name="Proc. Natl. Acad. Sci. U.S.A.">
        <title>Lipid metabolic changes in an early divergent fungus govern the establishment of a mutualistic symbiosis with endobacteria.</title>
        <authorList>
            <person name="Lastovetsky O.A."/>
            <person name="Gaspar M.L."/>
            <person name="Mondo S.J."/>
            <person name="LaButti K.M."/>
            <person name="Sandor L."/>
            <person name="Grigoriev I.V."/>
            <person name="Henry S.A."/>
            <person name="Pawlowska T.E."/>
        </authorList>
    </citation>
    <scope>NUCLEOTIDE SEQUENCE [LARGE SCALE GENOMIC DNA]</scope>
    <source>
        <strain evidence="1">ATCC 52814</strain>
    </source>
</reference>
<gene>
    <name evidence="1" type="ORF">BCV72DRAFT_215036</name>
</gene>
<organism evidence="1">
    <name type="scientific">Rhizopus microsporus var. microsporus</name>
    <dbReference type="NCBI Taxonomy" id="86635"/>
    <lineage>
        <taxon>Eukaryota</taxon>
        <taxon>Fungi</taxon>
        <taxon>Fungi incertae sedis</taxon>
        <taxon>Mucoromycota</taxon>
        <taxon>Mucoromycotina</taxon>
        <taxon>Mucoromycetes</taxon>
        <taxon>Mucorales</taxon>
        <taxon>Mucorineae</taxon>
        <taxon>Rhizopodaceae</taxon>
        <taxon>Rhizopus</taxon>
    </lineage>
</organism>
<dbReference type="VEuPathDB" id="FungiDB:BCV72DRAFT_215036"/>
<proteinExistence type="predicted"/>
<accession>A0A1X0QRZ3</accession>